<comment type="caution">
    <text evidence="13">The sequence shown here is derived from an EMBL/GenBank/DDBJ whole genome shotgun (WGS) entry which is preliminary data.</text>
</comment>
<evidence type="ECO:0000256" key="5">
    <source>
        <dbReference type="ARBA" id="ARBA00023040"/>
    </source>
</evidence>
<dbReference type="SUPFAM" id="SSF81321">
    <property type="entry name" value="Family A G protein-coupled receptor-like"/>
    <property type="match status" value="1"/>
</dbReference>
<evidence type="ECO:0000256" key="3">
    <source>
        <dbReference type="ARBA" id="ARBA00022692"/>
    </source>
</evidence>
<accession>A0AAN8IX20</accession>
<comment type="subcellular location">
    <subcellularLocation>
        <location evidence="1">Cell membrane</location>
        <topology evidence="1">Multi-pass membrane protein</topology>
    </subcellularLocation>
</comment>
<dbReference type="GO" id="GO:0005886">
    <property type="term" value="C:plasma membrane"/>
    <property type="evidence" value="ECO:0007669"/>
    <property type="project" value="UniProtKB-SubCell"/>
</dbReference>
<evidence type="ECO:0000256" key="2">
    <source>
        <dbReference type="ARBA" id="ARBA00022475"/>
    </source>
</evidence>
<evidence type="ECO:0000256" key="11">
    <source>
        <dbReference type="SAM" id="Phobius"/>
    </source>
</evidence>
<dbReference type="AlphaFoldDB" id="A0AAN8IX20"/>
<evidence type="ECO:0000313" key="13">
    <source>
        <dbReference type="EMBL" id="KAK6166877.1"/>
    </source>
</evidence>
<evidence type="ECO:0000259" key="12">
    <source>
        <dbReference type="PROSITE" id="PS50262"/>
    </source>
</evidence>
<evidence type="ECO:0000256" key="7">
    <source>
        <dbReference type="ARBA" id="ARBA00023157"/>
    </source>
</evidence>
<dbReference type="Gene3D" id="1.20.1070.10">
    <property type="entry name" value="Rhodopsin 7-helix transmembrane proteins"/>
    <property type="match status" value="1"/>
</dbReference>
<dbReference type="Pfam" id="PF00001">
    <property type="entry name" value="7tm_1"/>
    <property type="match status" value="1"/>
</dbReference>
<dbReference type="EMBL" id="JAZGQO010000021">
    <property type="protein sequence ID" value="KAK6166877.1"/>
    <property type="molecule type" value="Genomic_DNA"/>
</dbReference>
<dbReference type="PROSITE" id="PS50262">
    <property type="entry name" value="G_PROTEIN_RECEP_F1_2"/>
    <property type="match status" value="1"/>
</dbReference>
<dbReference type="Proteomes" id="UP001347796">
    <property type="component" value="Unassembled WGS sequence"/>
</dbReference>
<evidence type="ECO:0000256" key="10">
    <source>
        <dbReference type="ARBA" id="ARBA00023224"/>
    </source>
</evidence>
<keyword evidence="5" id="KW-0297">G-protein coupled receptor</keyword>
<keyword evidence="8" id="KW-0675">Receptor</keyword>
<sequence>MVSILVVLTTYFVPLIIIVVCYTLILKHLWNNRLINRREDNIPMNSAQTTSMSNPQERRRKKVTKMVAIVVILFATFWFPIHAYNLCFTLLDNFPLTKTSIDIKVFALTLSYASSFVNPFVYAFMGDGFRRAFRRSFPQVTRGGRIAPGIQSEGGNSASMETRLIESRNPSTRLKAQLVVKVEDVDEEENEDVAETAT</sequence>
<proteinExistence type="predicted"/>
<keyword evidence="7" id="KW-1015">Disulfide bond</keyword>
<keyword evidence="4 11" id="KW-1133">Transmembrane helix</keyword>
<keyword evidence="6 11" id="KW-0472">Membrane</keyword>
<evidence type="ECO:0000256" key="8">
    <source>
        <dbReference type="ARBA" id="ARBA00023170"/>
    </source>
</evidence>
<evidence type="ECO:0000256" key="1">
    <source>
        <dbReference type="ARBA" id="ARBA00004651"/>
    </source>
</evidence>
<feature type="transmembrane region" description="Helical" evidence="11">
    <location>
        <begin position="105"/>
        <end position="125"/>
    </location>
</feature>
<evidence type="ECO:0000256" key="6">
    <source>
        <dbReference type="ARBA" id="ARBA00023136"/>
    </source>
</evidence>
<feature type="transmembrane region" description="Helical" evidence="11">
    <location>
        <begin position="6"/>
        <end position="30"/>
    </location>
</feature>
<dbReference type="PANTHER" id="PTHR45695:SF23">
    <property type="entry name" value="GALANIN-LIKE G-PROTEIN COUPLED RECEPTOR NPR-9"/>
    <property type="match status" value="1"/>
</dbReference>
<dbReference type="PRINTS" id="PR00237">
    <property type="entry name" value="GPCRRHODOPSN"/>
</dbReference>
<dbReference type="GO" id="GO:0004930">
    <property type="term" value="F:G protein-coupled receptor activity"/>
    <property type="evidence" value="ECO:0007669"/>
    <property type="project" value="UniProtKB-KW"/>
</dbReference>
<evidence type="ECO:0000256" key="4">
    <source>
        <dbReference type="ARBA" id="ARBA00022989"/>
    </source>
</evidence>
<feature type="domain" description="G-protein coupled receptors family 1 profile" evidence="12">
    <location>
        <begin position="1"/>
        <end position="122"/>
    </location>
</feature>
<keyword evidence="9" id="KW-0325">Glycoprotein</keyword>
<keyword evidence="10" id="KW-0807">Transducer</keyword>
<dbReference type="InterPro" id="IPR000276">
    <property type="entry name" value="GPCR_Rhodpsn"/>
</dbReference>
<gene>
    <name evidence="13" type="ORF">SNE40_023487</name>
</gene>
<keyword evidence="14" id="KW-1185">Reference proteome</keyword>
<evidence type="ECO:0000313" key="14">
    <source>
        <dbReference type="Proteomes" id="UP001347796"/>
    </source>
</evidence>
<feature type="transmembrane region" description="Helical" evidence="11">
    <location>
        <begin position="66"/>
        <end position="85"/>
    </location>
</feature>
<organism evidence="13 14">
    <name type="scientific">Patella caerulea</name>
    <name type="common">Rayed Mediterranean limpet</name>
    <dbReference type="NCBI Taxonomy" id="87958"/>
    <lineage>
        <taxon>Eukaryota</taxon>
        <taxon>Metazoa</taxon>
        <taxon>Spiralia</taxon>
        <taxon>Lophotrochozoa</taxon>
        <taxon>Mollusca</taxon>
        <taxon>Gastropoda</taxon>
        <taxon>Patellogastropoda</taxon>
        <taxon>Patelloidea</taxon>
        <taxon>Patellidae</taxon>
        <taxon>Patella</taxon>
    </lineage>
</organism>
<dbReference type="InterPro" id="IPR017452">
    <property type="entry name" value="GPCR_Rhodpsn_7TM"/>
</dbReference>
<reference evidence="13 14" key="1">
    <citation type="submission" date="2024-01" db="EMBL/GenBank/DDBJ databases">
        <title>The genome of the rayed Mediterranean limpet Patella caerulea (Linnaeus, 1758).</title>
        <authorList>
            <person name="Anh-Thu Weber A."/>
            <person name="Halstead-Nussloch G."/>
        </authorList>
    </citation>
    <scope>NUCLEOTIDE SEQUENCE [LARGE SCALE GENOMIC DNA]</scope>
    <source>
        <strain evidence="13">AATW-2023a</strain>
        <tissue evidence="13">Whole specimen</tissue>
    </source>
</reference>
<evidence type="ECO:0000256" key="9">
    <source>
        <dbReference type="ARBA" id="ARBA00023180"/>
    </source>
</evidence>
<keyword evidence="2" id="KW-1003">Cell membrane</keyword>
<keyword evidence="3 11" id="KW-0812">Transmembrane</keyword>
<name>A0AAN8IX20_PATCE</name>
<protein>
    <recommendedName>
        <fullName evidence="12">G-protein coupled receptors family 1 profile domain-containing protein</fullName>
    </recommendedName>
</protein>
<dbReference type="PANTHER" id="PTHR45695">
    <property type="entry name" value="LEUCOKININ RECEPTOR-RELATED"/>
    <property type="match status" value="1"/>
</dbReference>